<accession>A0A2G5EYE6</accession>
<evidence type="ECO:0000313" key="1">
    <source>
        <dbReference type="EMBL" id="PIA60754.1"/>
    </source>
</evidence>
<protein>
    <submittedName>
        <fullName evidence="1">Uncharacterized protein</fullName>
    </submittedName>
</protein>
<dbReference type="InParanoid" id="A0A2G5EYE6"/>
<reference evidence="1 2" key="1">
    <citation type="submission" date="2017-09" db="EMBL/GenBank/DDBJ databases">
        <title>WGS assembly of Aquilegia coerulea Goldsmith.</title>
        <authorList>
            <person name="Hodges S."/>
            <person name="Kramer E."/>
            <person name="Nordborg M."/>
            <person name="Tomkins J."/>
            <person name="Borevitz J."/>
            <person name="Derieg N."/>
            <person name="Yan J."/>
            <person name="Mihaltcheva S."/>
            <person name="Hayes R.D."/>
            <person name="Rokhsar D."/>
        </authorList>
    </citation>
    <scope>NUCLEOTIDE SEQUENCE [LARGE SCALE GENOMIC DNA]</scope>
    <source>
        <strain evidence="2">cv. Goldsmith</strain>
    </source>
</reference>
<gene>
    <name evidence="1" type="ORF">AQUCO_00300342v1</name>
</gene>
<name>A0A2G5EYE6_AQUCA</name>
<evidence type="ECO:0000313" key="2">
    <source>
        <dbReference type="Proteomes" id="UP000230069"/>
    </source>
</evidence>
<dbReference type="Proteomes" id="UP000230069">
    <property type="component" value="Unassembled WGS sequence"/>
</dbReference>
<dbReference type="AlphaFoldDB" id="A0A2G5EYE6"/>
<proteinExistence type="predicted"/>
<sequence>MNGAEQNFLGWKYNYLVFVNEHCLCQAIVLLSKHLERIKLELVDRWMIMNTQFCPFIENNNTWGISRTNYKFLVQSGVITCVTL</sequence>
<dbReference type="EMBL" id="KZ305020">
    <property type="protein sequence ID" value="PIA60754.1"/>
    <property type="molecule type" value="Genomic_DNA"/>
</dbReference>
<keyword evidence="2" id="KW-1185">Reference proteome</keyword>
<organism evidence="1 2">
    <name type="scientific">Aquilegia coerulea</name>
    <name type="common">Rocky mountain columbine</name>
    <dbReference type="NCBI Taxonomy" id="218851"/>
    <lineage>
        <taxon>Eukaryota</taxon>
        <taxon>Viridiplantae</taxon>
        <taxon>Streptophyta</taxon>
        <taxon>Embryophyta</taxon>
        <taxon>Tracheophyta</taxon>
        <taxon>Spermatophyta</taxon>
        <taxon>Magnoliopsida</taxon>
        <taxon>Ranunculales</taxon>
        <taxon>Ranunculaceae</taxon>
        <taxon>Thalictroideae</taxon>
        <taxon>Aquilegia</taxon>
    </lineage>
</organism>